<protein>
    <submittedName>
        <fullName evidence="2">Anaphase-promoting complex subunit 15</fullName>
    </submittedName>
</protein>
<name>A0AC35FL33_9BILA</name>
<evidence type="ECO:0000313" key="1">
    <source>
        <dbReference type="Proteomes" id="UP000887580"/>
    </source>
</evidence>
<evidence type="ECO:0000313" key="2">
    <source>
        <dbReference type="WBParaSite" id="PS1159_v2.g18447.t1"/>
    </source>
</evidence>
<organism evidence="1 2">
    <name type="scientific">Panagrolaimus sp. PS1159</name>
    <dbReference type="NCBI Taxonomy" id="55785"/>
    <lineage>
        <taxon>Eukaryota</taxon>
        <taxon>Metazoa</taxon>
        <taxon>Ecdysozoa</taxon>
        <taxon>Nematoda</taxon>
        <taxon>Chromadorea</taxon>
        <taxon>Rhabditida</taxon>
        <taxon>Tylenchina</taxon>
        <taxon>Panagrolaimomorpha</taxon>
        <taxon>Panagrolaimoidea</taxon>
        <taxon>Panagrolaimidae</taxon>
        <taxon>Panagrolaimus</taxon>
    </lineage>
</organism>
<reference evidence="2" key="1">
    <citation type="submission" date="2022-11" db="UniProtKB">
        <authorList>
            <consortium name="WormBaseParasite"/>
        </authorList>
    </citation>
    <scope>IDENTIFICATION</scope>
</reference>
<accession>A0AC35FL33</accession>
<dbReference type="Proteomes" id="UP000887580">
    <property type="component" value="Unplaced"/>
</dbReference>
<proteinExistence type="predicted"/>
<dbReference type="WBParaSite" id="PS1159_v2.g18447.t1">
    <property type="protein sequence ID" value="PS1159_v2.g18447.t1"/>
    <property type="gene ID" value="PS1159_v2.g18447"/>
</dbReference>
<sequence>MAFMYPHHIPQLPFYEELFDPAIFSRRETLATEKDDSDKDKPSEFMPDPSWAPRAYSRSYDPSGLRLTLPPNRPANAEQEDEQRDGSPILDPNPVASDDEEDMASEGGSHNDVDDMDVDNANSEEDIEDM</sequence>